<dbReference type="InterPro" id="IPR013083">
    <property type="entry name" value="Znf_RING/FYVE/PHD"/>
</dbReference>
<sequence>MCWHLYFILCVLLLPARRCGIARSLDHAVPHIELTPVAKPDKLEVFQPLDHNYKWKEVVELDNEQYPPQASEGKKFSIYFSLSKHLVKKKLNNPIGELARQISRNASRINASHKDSICLKNKLAKATKMVKITLETLRDDTLSKRERLYALCTLKYLHHHIQRHNGNPIRMDMRYGAISRGALELNLTKGFDIQKTVQEMWCGSLTSSELNPALLEALERADVVLRLREYALSAKHAPLSQYYIIYMHDALLTAPAPLGEQSVDCFVSTFFGRISIGNFQDLDSHVTNYFFRTVKKYLSCEHCKETLERALLWNPSTPHRSENAKILIQTDVNLFFSRSKVDPFFQKLLSPFTNLDKVNLSHYEQAFAAINADQLEHGQSGREFGLRNLTAWEYLNQQNFLITILLRAAHEIKVNTGIEFKAARPTTESSTESEQESCPICLEEYIEGKRVIQLNCDPKNKHSFLIHNFSE</sequence>
<proteinExistence type="predicted"/>
<feature type="signal peptide" evidence="1">
    <location>
        <begin position="1"/>
        <end position="18"/>
    </location>
</feature>
<dbReference type="AlphaFoldDB" id="A0A9P6NK38"/>
<name>A0A9P6NK38_9BASI</name>
<organism evidence="2 3">
    <name type="scientific">Cronartium quercuum f. sp. fusiforme G11</name>
    <dbReference type="NCBI Taxonomy" id="708437"/>
    <lineage>
        <taxon>Eukaryota</taxon>
        <taxon>Fungi</taxon>
        <taxon>Dikarya</taxon>
        <taxon>Basidiomycota</taxon>
        <taxon>Pucciniomycotina</taxon>
        <taxon>Pucciniomycetes</taxon>
        <taxon>Pucciniales</taxon>
        <taxon>Coleosporiaceae</taxon>
        <taxon>Cronartium</taxon>
    </lineage>
</organism>
<keyword evidence="1" id="KW-0732">Signal</keyword>
<dbReference type="Gene3D" id="3.30.40.10">
    <property type="entry name" value="Zinc/RING finger domain, C3HC4 (zinc finger)"/>
    <property type="match status" value="1"/>
</dbReference>
<evidence type="ECO:0008006" key="4">
    <source>
        <dbReference type="Google" id="ProtNLM"/>
    </source>
</evidence>
<comment type="caution">
    <text evidence="2">The sequence shown here is derived from an EMBL/GenBank/DDBJ whole genome shotgun (WGS) entry which is preliminary data.</text>
</comment>
<reference evidence="2" key="1">
    <citation type="submission" date="2013-11" db="EMBL/GenBank/DDBJ databases">
        <title>Genome sequence of the fusiform rust pathogen reveals effectors for host alternation and coevolution with pine.</title>
        <authorList>
            <consortium name="DOE Joint Genome Institute"/>
            <person name="Smith K."/>
            <person name="Pendleton A."/>
            <person name="Kubisiak T."/>
            <person name="Anderson C."/>
            <person name="Salamov A."/>
            <person name="Aerts A."/>
            <person name="Riley R."/>
            <person name="Clum A."/>
            <person name="Lindquist E."/>
            <person name="Ence D."/>
            <person name="Campbell M."/>
            <person name="Kronenberg Z."/>
            <person name="Feau N."/>
            <person name="Dhillon B."/>
            <person name="Hamelin R."/>
            <person name="Burleigh J."/>
            <person name="Smith J."/>
            <person name="Yandell M."/>
            <person name="Nelson C."/>
            <person name="Grigoriev I."/>
            <person name="Davis J."/>
        </authorList>
    </citation>
    <scope>NUCLEOTIDE SEQUENCE</scope>
    <source>
        <strain evidence="2">G11</strain>
    </source>
</reference>
<evidence type="ECO:0000313" key="2">
    <source>
        <dbReference type="EMBL" id="KAG0148485.1"/>
    </source>
</evidence>
<protein>
    <recommendedName>
        <fullName evidence="4">Thiol oxidase</fullName>
    </recommendedName>
</protein>
<feature type="chain" id="PRO_5040507151" description="Thiol oxidase" evidence="1">
    <location>
        <begin position="19"/>
        <end position="471"/>
    </location>
</feature>
<evidence type="ECO:0000256" key="1">
    <source>
        <dbReference type="SAM" id="SignalP"/>
    </source>
</evidence>
<accession>A0A9P6NK38</accession>
<dbReference type="EMBL" id="MU167236">
    <property type="protein sequence ID" value="KAG0148485.1"/>
    <property type="molecule type" value="Genomic_DNA"/>
</dbReference>
<dbReference type="Proteomes" id="UP000886653">
    <property type="component" value="Unassembled WGS sequence"/>
</dbReference>
<keyword evidence="3" id="KW-1185">Reference proteome</keyword>
<gene>
    <name evidence="2" type="ORF">CROQUDRAFT_131866</name>
</gene>
<evidence type="ECO:0000313" key="3">
    <source>
        <dbReference type="Proteomes" id="UP000886653"/>
    </source>
</evidence>
<dbReference type="OrthoDB" id="8062037at2759"/>